<dbReference type="RefSeq" id="WP_142006702.1">
    <property type="nucleotide sequence ID" value="NZ_CAJTBP010000001.1"/>
</dbReference>
<keyword evidence="1" id="KW-0812">Transmembrane</keyword>
<keyword evidence="3" id="KW-1185">Reference proteome</keyword>
<proteinExistence type="predicted"/>
<feature type="transmembrane region" description="Helical" evidence="1">
    <location>
        <begin position="142"/>
        <end position="159"/>
    </location>
</feature>
<reference evidence="2 3" key="1">
    <citation type="submission" date="2019-06" db="EMBL/GenBank/DDBJ databases">
        <title>Sequencing the genomes of 1000 actinobacteria strains.</title>
        <authorList>
            <person name="Klenk H.-P."/>
        </authorList>
    </citation>
    <scope>NUCLEOTIDE SEQUENCE [LARGE SCALE GENOMIC DNA]</scope>
    <source>
        <strain evidence="2 3">DSM 24617</strain>
    </source>
</reference>
<dbReference type="Proteomes" id="UP000318336">
    <property type="component" value="Unassembled WGS sequence"/>
</dbReference>
<accession>A0A542XF27</accession>
<organism evidence="2 3">
    <name type="scientific">Barrientosiimonas humi</name>
    <dbReference type="NCBI Taxonomy" id="999931"/>
    <lineage>
        <taxon>Bacteria</taxon>
        <taxon>Bacillati</taxon>
        <taxon>Actinomycetota</taxon>
        <taxon>Actinomycetes</taxon>
        <taxon>Micrococcales</taxon>
        <taxon>Dermacoccaceae</taxon>
        <taxon>Barrientosiimonas</taxon>
    </lineage>
</organism>
<dbReference type="OrthoDB" id="5150000at2"/>
<evidence type="ECO:0000313" key="2">
    <source>
        <dbReference type="EMBL" id="TQL34431.1"/>
    </source>
</evidence>
<feature type="transmembrane region" description="Helical" evidence="1">
    <location>
        <begin position="225"/>
        <end position="251"/>
    </location>
</feature>
<feature type="transmembrane region" description="Helical" evidence="1">
    <location>
        <begin position="171"/>
        <end position="190"/>
    </location>
</feature>
<feature type="transmembrane region" description="Helical" evidence="1">
    <location>
        <begin position="7"/>
        <end position="30"/>
    </location>
</feature>
<keyword evidence="1" id="KW-0472">Membrane</keyword>
<evidence type="ECO:0000313" key="3">
    <source>
        <dbReference type="Proteomes" id="UP000318336"/>
    </source>
</evidence>
<protein>
    <submittedName>
        <fullName evidence="2">Uncharacterized protein</fullName>
    </submittedName>
</protein>
<feature type="transmembrane region" description="Helical" evidence="1">
    <location>
        <begin position="61"/>
        <end position="79"/>
    </location>
</feature>
<feature type="transmembrane region" description="Helical" evidence="1">
    <location>
        <begin position="36"/>
        <end position="54"/>
    </location>
</feature>
<feature type="transmembrane region" description="Helical" evidence="1">
    <location>
        <begin position="85"/>
        <end position="101"/>
    </location>
</feature>
<evidence type="ECO:0000256" key="1">
    <source>
        <dbReference type="SAM" id="Phobius"/>
    </source>
</evidence>
<dbReference type="EMBL" id="VFOK01000001">
    <property type="protein sequence ID" value="TQL34431.1"/>
    <property type="molecule type" value="Genomic_DNA"/>
</dbReference>
<dbReference type="AlphaFoldDB" id="A0A542XF27"/>
<keyword evidence="1" id="KW-1133">Transmembrane helix</keyword>
<comment type="caution">
    <text evidence="2">The sequence shown here is derived from an EMBL/GenBank/DDBJ whole genome shotgun (WGS) entry which is preliminary data.</text>
</comment>
<gene>
    <name evidence="2" type="ORF">FB554_2601</name>
</gene>
<sequence>MPDHERRVLTLASPATTLVLGTLLVLSTYAGRGPTAATVLLTGVLVAFGWPTLLGLPSPKGVRAVLTAAAAACVLAALAEPGPDLRWLPVALAVTLVGSFLHQLLRRDGRARLVATLGGTALGAGVLAAGACYVGVADAPDGPVLVAITVLAAVLSGLVDLLMHRTQHAEWALPLSMALGAAGGAVVGVAQGSVDAVPAFALGVASAGVSHAVRRVLTMLSSARWASAQVSVGAAALLLLGALPYVAAWALQR</sequence>
<feature type="transmembrane region" description="Helical" evidence="1">
    <location>
        <begin position="113"/>
        <end position="136"/>
    </location>
</feature>
<name>A0A542XF27_9MICO</name>